<reference evidence="4" key="1">
    <citation type="submission" date="2017-05" db="EMBL/GenBank/DDBJ databases">
        <title>Physiological properties and genetic analysis related to exopolysaccharide production of fresh-water unicellular cyanobacterium Aphanothece sacrum, Suizenji Nori, that has been cultured as a food source in Japan.</title>
        <authorList>
            <person name="Kanesaki Y."/>
            <person name="Yoshikawa S."/>
            <person name="Ohki K."/>
        </authorList>
    </citation>
    <scope>NUCLEOTIDE SEQUENCE [LARGE SCALE GENOMIC DNA]</scope>
    <source>
        <strain evidence="4">FPU1</strain>
    </source>
</reference>
<dbReference type="AlphaFoldDB" id="A0A401IM91"/>
<dbReference type="PANTHER" id="PTHR31088">
    <property type="entry name" value="MEMBRANE-ASSOCIATED PROTEIN VIPP1, CHLOROPLASTIC"/>
    <property type="match status" value="1"/>
</dbReference>
<comment type="caution">
    <text evidence="3">The sequence shown here is derived from an EMBL/GenBank/DDBJ whole genome shotgun (WGS) entry which is preliminary data.</text>
</comment>
<name>A0A401IM91_APHSA</name>
<organism evidence="3 4">
    <name type="scientific">Aphanothece sacrum FPU1</name>
    <dbReference type="NCBI Taxonomy" id="1920663"/>
    <lineage>
        <taxon>Bacteria</taxon>
        <taxon>Bacillati</taxon>
        <taxon>Cyanobacteriota</taxon>
        <taxon>Cyanophyceae</taxon>
        <taxon>Oscillatoriophycideae</taxon>
        <taxon>Chroococcales</taxon>
        <taxon>Aphanothecaceae</taxon>
        <taxon>Aphanothece</taxon>
    </lineage>
</organism>
<dbReference type="OrthoDB" id="9779630at2"/>
<gene>
    <name evidence="3" type="ORF">AsFPU1_3781</name>
</gene>
<evidence type="ECO:0000313" key="3">
    <source>
        <dbReference type="EMBL" id="GBF82353.1"/>
    </source>
</evidence>
<dbReference type="Pfam" id="PF04012">
    <property type="entry name" value="PspA_IM30"/>
    <property type="match status" value="1"/>
</dbReference>
<dbReference type="PANTHER" id="PTHR31088:SF6">
    <property type="entry name" value="PHAGE SHOCK PROTEIN A"/>
    <property type="match status" value="1"/>
</dbReference>
<proteinExistence type="inferred from homology"/>
<dbReference type="InterPro" id="IPR007157">
    <property type="entry name" value="PspA_VIPP1"/>
</dbReference>
<comment type="similarity">
    <text evidence="1">Belongs to the PspA/Vipp/IM30 family.</text>
</comment>
<feature type="coiled-coil region" evidence="2">
    <location>
        <begin position="101"/>
        <end position="135"/>
    </location>
</feature>
<evidence type="ECO:0000256" key="1">
    <source>
        <dbReference type="ARBA" id="ARBA00043985"/>
    </source>
</evidence>
<keyword evidence="2" id="KW-0175">Coiled coil</keyword>
<dbReference type="Proteomes" id="UP000287247">
    <property type="component" value="Unassembled WGS sequence"/>
</dbReference>
<evidence type="ECO:0000313" key="4">
    <source>
        <dbReference type="Proteomes" id="UP000287247"/>
    </source>
</evidence>
<accession>A0A401IM91</accession>
<dbReference type="EMBL" id="BDQK01000016">
    <property type="protein sequence ID" value="GBF82353.1"/>
    <property type="molecule type" value="Genomic_DNA"/>
</dbReference>
<dbReference type="RefSeq" id="WP_124972826.1">
    <property type="nucleotide sequence ID" value="NZ_BDQK01000016.1"/>
</dbReference>
<evidence type="ECO:0000256" key="2">
    <source>
        <dbReference type="SAM" id="Coils"/>
    </source>
</evidence>
<keyword evidence="4" id="KW-1185">Reference proteome</keyword>
<protein>
    <submittedName>
        <fullName evidence="3">Phage shock protein A</fullName>
    </submittedName>
</protein>
<sequence>MEWLERISRVVRAQINYLVQENQDPEKILEDAISLMEQELITMRRALAEAIATYKQGQRQVSLNERAGQKWYERAQLALDKGNEPLAREALVNRQSYQIQAHEITTQLEQQRQIIDKVKQDLYELERKYNQTKTKKNIYLARLRSATASQKMQEVMSNLNTTGSNNIFEQIEARILELEAHSELMNGMSSDPLEKQFTALEGNHTVDNELANLKAKKLKPKQ</sequence>